<dbReference type="EMBL" id="BARV01012632">
    <property type="protein sequence ID" value="GAI06014.1"/>
    <property type="molecule type" value="Genomic_DNA"/>
</dbReference>
<accession>X1MI49</accession>
<feature type="non-terminal residue" evidence="1">
    <location>
        <position position="1"/>
    </location>
</feature>
<dbReference type="AlphaFoldDB" id="X1MI49"/>
<proteinExistence type="predicted"/>
<evidence type="ECO:0000313" key="1">
    <source>
        <dbReference type="EMBL" id="GAI06014.1"/>
    </source>
</evidence>
<name>X1MI49_9ZZZZ</name>
<organism evidence="1">
    <name type="scientific">marine sediment metagenome</name>
    <dbReference type="NCBI Taxonomy" id="412755"/>
    <lineage>
        <taxon>unclassified sequences</taxon>
        <taxon>metagenomes</taxon>
        <taxon>ecological metagenomes</taxon>
    </lineage>
</organism>
<sequence>FPTSYQIERECMGFKRTYAEIVANVTSGQATQVVVLSLPESPTEFLVLESVTADSAGLMDFIAVTETTPTSFNSFLCVTVVENLFEERTTEYLYDFPTLGALAAGNKWMPSPKDARIVDDATLDEDEVAELFAAEIVNKDDVPIEGFWLKLDDALEVDDEIFCPGRSEINMLPPWQRARHKQLIRFGKPASTNLL</sequence>
<comment type="caution">
    <text evidence="1">The sequence shown here is derived from an EMBL/GenBank/DDBJ whole genome shotgun (WGS) entry which is preliminary data.</text>
</comment>
<gene>
    <name evidence="1" type="ORF">S06H3_23294</name>
</gene>
<feature type="non-terminal residue" evidence="1">
    <location>
        <position position="195"/>
    </location>
</feature>
<reference evidence="1" key="1">
    <citation type="journal article" date="2014" name="Front. Microbiol.">
        <title>High frequency of phylogenetically diverse reductive dehalogenase-homologous genes in deep subseafloor sedimentary metagenomes.</title>
        <authorList>
            <person name="Kawai M."/>
            <person name="Futagami T."/>
            <person name="Toyoda A."/>
            <person name="Takaki Y."/>
            <person name="Nishi S."/>
            <person name="Hori S."/>
            <person name="Arai W."/>
            <person name="Tsubouchi T."/>
            <person name="Morono Y."/>
            <person name="Uchiyama I."/>
            <person name="Ito T."/>
            <person name="Fujiyama A."/>
            <person name="Inagaki F."/>
            <person name="Takami H."/>
        </authorList>
    </citation>
    <scope>NUCLEOTIDE SEQUENCE</scope>
    <source>
        <strain evidence="1">Expedition CK06-06</strain>
    </source>
</reference>
<protein>
    <submittedName>
        <fullName evidence="1">Uncharacterized protein</fullName>
    </submittedName>
</protein>